<evidence type="ECO:0000256" key="5">
    <source>
        <dbReference type="ARBA" id="ARBA00023163"/>
    </source>
</evidence>
<dbReference type="PANTHER" id="PTHR31845">
    <property type="entry name" value="FINGER DOMAIN PROTEIN, PUTATIVE-RELATED"/>
    <property type="match status" value="1"/>
</dbReference>
<organism evidence="10 11">
    <name type="scientific">Daedalea quercina L-15889</name>
    <dbReference type="NCBI Taxonomy" id="1314783"/>
    <lineage>
        <taxon>Eukaryota</taxon>
        <taxon>Fungi</taxon>
        <taxon>Dikarya</taxon>
        <taxon>Basidiomycota</taxon>
        <taxon>Agaricomycotina</taxon>
        <taxon>Agaricomycetes</taxon>
        <taxon>Polyporales</taxon>
        <taxon>Fomitopsis</taxon>
    </lineage>
</organism>
<dbReference type="AlphaFoldDB" id="A0A165TM39"/>
<feature type="region of interest" description="Disordered" evidence="8">
    <location>
        <begin position="922"/>
        <end position="989"/>
    </location>
</feature>
<dbReference type="Proteomes" id="UP000076727">
    <property type="component" value="Unassembled WGS sequence"/>
</dbReference>
<dbReference type="SMART" id="SM00906">
    <property type="entry name" value="Fungal_trans"/>
    <property type="match status" value="1"/>
</dbReference>
<dbReference type="GO" id="GO:0000981">
    <property type="term" value="F:DNA-binding transcription factor activity, RNA polymerase II-specific"/>
    <property type="evidence" value="ECO:0007669"/>
    <property type="project" value="InterPro"/>
</dbReference>
<feature type="compositionally biased region" description="Polar residues" evidence="8">
    <location>
        <begin position="119"/>
        <end position="148"/>
    </location>
</feature>
<feature type="compositionally biased region" description="Polar residues" evidence="8">
    <location>
        <begin position="958"/>
        <end position="975"/>
    </location>
</feature>
<evidence type="ECO:0000256" key="2">
    <source>
        <dbReference type="ARBA" id="ARBA00022723"/>
    </source>
</evidence>
<feature type="compositionally biased region" description="Basic and acidic residues" evidence="8">
    <location>
        <begin position="922"/>
        <end position="936"/>
    </location>
</feature>
<dbReference type="CDD" id="cd00067">
    <property type="entry name" value="GAL4"/>
    <property type="match status" value="1"/>
</dbReference>
<name>A0A165TM39_9APHY</name>
<evidence type="ECO:0000256" key="4">
    <source>
        <dbReference type="ARBA" id="ARBA00023125"/>
    </source>
</evidence>
<evidence type="ECO:0000256" key="6">
    <source>
        <dbReference type="ARBA" id="ARBA00023242"/>
    </source>
</evidence>
<keyword evidence="2" id="KW-0479">Metal-binding</keyword>
<feature type="compositionally biased region" description="Low complexity" evidence="8">
    <location>
        <begin position="942"/>
        <end position="957"/>
    </location>
</feature>
<comment type="subcellular location">
    <subcellularLocation>
        <location evidence="1">Nucleus</location>
    </subcellularLocation>
</comment>
<dbReference type="GO" id="GO:0000976">
    <property type="term" value="F:transcription cis-regulatory region binding"/>
    <property type="evidence" value="ECO:0007669"/>
    <property type="project" value="TreeGrafter"/>
</dbReference>
<evidence type="ECO:0000256" key="8">
    <source>
        <dbReference type="SAM" id="MobiDB-lite"/>
    </source>
</evidence>
<feature type="compositionally biased region" description="Basic and acidic residues" evidence="8">
    <location>
        <begin position="407"/>
        <end position="417"/>
    </location>
</feature>
<evidence type="ECO:0000313" key="11">
    <source>
        <dbReference type="Proteomes" id="UP000076727"/>
    </source>
</evidence>
<dbReference type="EMBL" id="KV429036">
    <property type="protein sequence ID" value="KZT73649.1"/>
    <property type="molecule type" value="Genomic_DNA"/>
</dbReference>
<sequence length="1058" mass="115616">MEPRGWTQSSLYVRSSAQNPQLQLENEYEVDPAQFQMLQGSRDPQSSRHAGYSGYGQPFGQGQMPYTSQEQPMQDAFTGNLGYSSHDFGANASSSIQPSANQPVLHGHGGPQVDLYSFGASNAMASGSQRPNSRGSTTYGGFQQQTDGPPQPYAPSLSVPGLHAGGSPNFQTNTALAIGSMQYGMQDGRGGAKRMRPMEDGFEGEDYYEGEGPWDEGMSLEQEQKPKPLGACSRCKGLKVRCVFARDSDVCERCTKGSHDCIIPGRKKRRPPPKREHLINQIKEQAAQISDLMNKLEEANRIASRRVSVSKAADRRPVPNVCDNGAAAVLAAADLTGSVRVPCPPPDGDVADWITNARRSIEALGMYVNMGNASVTVGMLGEEGSEADNSDDEYDDEDDADAEDEDTRSVSADDLRARSSSALSPASTVSTSDAPSGKKAGGSGAKLAILPNEEAPFGFMANLALSMSRKTSRGEVAPGDEEVDEVGLASKHYFRPSPGPQAPLVDEQLQPPILRNGIIRPEEAEKLFSIYFDYMNLSVSLLDPVLYTAQKTYWRSPFLFTVICAIASRHYCARPELYQEAMKYARLAAGSCLIGGQKSIEAVQAYILLSLYPVPARRWEDDRSSMYLGLAIRVATDLKLHYPVTAIGDENELRAREMLNRTRTWLNCYNLDRSTGVQYGQSPVISNNDYVANHTEDWWMSSPYNLQGFDVHLCCYKAELSVLGEFRARIYSDPEHPSGLNKNIDLEQIASEIDDRLAALEESWKPILYKDARTDDPQCHFRADLLRLAYAYARLSVLSVGFQHSFGKATPSTESPFLWRCLRAAKDTVLSVVDNLGSQRIYLRHGPEAQSVFVTFASAFLIKLLQPKYSVYLSSEQRVEIKDLVQRVIDLLGSPEVAIDDRHGPKLYARFLQGLLSTPMARIDHSPSSLRRDATASRRFKTTSSTASSPSHPGTSTRQSLSPTPGSTSAQSSPKPHTPSPALPSASSSTPAVVAAGSYLPTSSQVAMSGFVAPMSPPLFFDSELIQSMQSVDVFPDVVLPGFNWMGSDYTSALAQPY</sequence>
<dbReference type="Gene3D" id="4.10.240.10">
    <property type="entry name" value="Zn(2)-C6 fungal-type DNA-binding domain"/>
    <property type="match status" value="1"/>
</dbReference>
<reference evidence="10 11" key="1">
    <citation type="journal article" date="2016" name="Mol. Biol. Evol.">
        <title>Comparative Genomics of Early-Diverging Mushroom-Forming Fungi Provides Insights into the Origins of Lignocellulose Decay Capabilities.</title>
        <authorList>
            <person name="Nagy L.G."/>
            <person name="Riley R."/>
            <person name="Tritt A."/>
            <person name="Adam C."/>
            <person name="Daum C."/>
            <person name="Floudas D."/>
            <person name="Sun H."/>
            <person name="Yadav J.S."/>
            <person name="Pangilinan J."/>
            <person name="Larsson K.H."/>
            <person name="Matsuura K."/>
            <person name="Barry K."/>
            <person name="Labutti K."/>
            <person name="Kuo R."/>
            <person name="Ohm R.A."/>
            <person name="Bhattacharya S.S."/>
            <person name="Shirouzu T."/>
            <person name="Yoshinaga Y."/>
            <person name="Martin F.M."/>
            <person name="Grigoriev I.V."/>
            <person name="Hibbett D.S."/>
        </authorList>
    </citation>
    <scope>NUCLEOTIDE SEQUENCE [LARGE SCALE GENOMIC DNA]</scope>
    <source>
        <strain evidence="10 11">L-15889</strain>
    </source>
</reference>
<evidence type="ECO:0000313" key="10">
    <source>
        <dbReference type="EMBL" id="KZT73649.1"/>
    </source>
</evidence>
<evidence type="ECO:0000256" key="3">
    <source>
        <dbReference type="ARBA" id="ARBA00023015"/>
    </source>
</evidence>
<feature type="compositionally biased region" description="Low complexity" evidence="8">
    <location>
        <begin position="418"/>
        <end position="438"/>
    </location>
</feature>
<accession>A0A165TM39</accession>
<gene>
    <name evidence="10" type="ORF">DAEQUDRAFT_721712</name>
</gene>
<keyword evidence="7" id="KW-0175">Coiled coil</keyword>
<dbReference type="SUPFAM" id="SSF57701">
    <property type="entry name" value="Zn2/Cys6 DNA-binding domain"/>
    <property type="match status" value="1"/>
</dbReference>
<dbReference type="GO" id="GO:0005634">
    <property type="term" value="C:nucleus"/>
    <property type="evidence" value="ECO:0007669"/>
    <property type="project" value="UniProtKB-SubCell"/>
</dbReference>
<dbReference type="CDD" id="cd12148">
    <property type="entry name" value="fungal_TF_MHR"/>
    <property type="match status" value="1"/>
</dbReference>
<keyword evidence="3" id="KW-0805">Transcription regulation</keyword>
<keyword evidence="5" id="KW-0804">Transcription</keyword>
<dbReference type="Pfam" id="PF04082">
    <property type="entry name" value="Fungal_trans"/>
    <property type="match status" value="1"/>
</dbReference>
<feature type="coiled-coil region" evidence="7">
    <location>
        <begin position="275"/>
        <end position="306"/>
    </location>
</feature>
<evidence type="ECO:0000259" key="9">
    <source>
        <dbReference type="PROSITE" id="PS00463"/>
    </source>
</evidence>
<protein>
    <recommendedName>
        <fullName evidence="9">Zn(2)-C6 fungal-type domain-containing protein</fullName>
    </recommendedName>
</protein>
<dbReference type="GO" id="GO:0008270">
    <property type="term" value="F:zinc ion binding"/>
    <property type="evidence" value="ECO:0007669"/>
    <property type="project" value="InterPro"/>
</dbReference>
<dbReference type="InterPro" id="IPR036864">
    <property type="entry name" value="Zn2-C6_fun-type_DNA-bd_sf"/>
</dbReference>
<keyword evidence="4" id="KW-0238">DNA-binding</keyword>
<feature type="region of interest" description="Disordered" evidence="8">
    <location>
        <begin position="88"/>
        <end position="171"/>
    </location>
</feature>
<keyword evidence="6" id="KW-0539">Nucleus</keyword>
<feature type="compositionally biased region" description="Polar residues" evidence="8">
    <location>
        <begin position="36"/>
        <end position="48"/>
    </location>
</feature>
<evidence type="ECO:0000256" key="1">
    <source>
        <dbReference type="ARBA" id="ARBA00004123"/>
    </source>
</evidence>
<dbReference type="InterPro" id="IPR001138">
    <property type="entry name" value="Zn2Cys6_DnaBD"/>
</dbReference>
<dbReference type="InterPro" id="IPR051089">
    <property type="entry name" value="prtT"/>
</dbReference>
<dbReference type="GO" id="GO:0006351">
    <property type="term" value="P:DNA-templated transcription"/>
    <property type="evidence" value="ECO:0007669"/>
    <property type="project" value="InterPro"/>
</dbReference>
<feature type="compositionally biased region" description="Polar residues" evidence="8">
    <location>
        <begin position="91"/>
        <end position="102"/>
    </location>
</feature>
<feature type="region of interest" description="Disordered" evidence="8">
    <location>
        <begin position="27"/>
        <end position="67"/>
    </location>
</feature>
<dbReference type="OrthoDB" id="39175at2759"/>
<feature type="region of interest" description="Disordered" evidence="8">
    <location>
        <begin position="382"/>
        <end position="443"/>
    </location>
</feature>
<evidence type="ECO:0000256" key="7">
    <source>
        <dbReference type="SAM" id="Coils"/>
    </source>
</evidence>
<keyword evidence="11" id="KW-1185">Reference proteome</keyword>
<dbReference type="InterPro" id="IPR007219">
    <property type="entry name" value="XnlR_reg_dom"/>
</dbReference>
<feature type="domain" description="Zn(2)-C6 fungal-type" evidence="9">
    <location>
        <begin position="231"/>
        <end position="261"/>
    </location>
</feature>
<dbReference type="STRING" id="1314783.A0A165TM39"/>
<proteinExistence type="predicted"/>
<dbReference type="PROSITE" id="PS00463">
    <property type="entry name" value="ZN2_CY6_FUNGAL_1"/>
    <property type="match status" value="1"/>
</dbReference>
<dbReference type="PANTHER" id="PTHR31845:SF19">
    <property type="entry name" value="TRANSCRIPTION FACTOR DOMAIN-CONTAINING PROTEIN"/>
    <property type="match status" value="1"/>
</dbReference>
<feature type="compositionally biased region" description="Acidic residues" evidence="8">
    <location>
        <begin position="383"/>
        <end position="406"/>
    </location>
</feature>